<name>A0A398AUW5_9BACI</name>
<proteinExistence type="predicted"/>
<evidence type="ECO:0000313" key="1">
    <source>
        <dbReference type="EMBL" id="RID81519.1"/>
    </source>
</evidence>
<reference evidence="1 2" key="1">
    <citation type="submission" date="2018-08" db="EMBL/GenBank/DDBJ databases">
        <title>Bacillus jemisoniae sp. nov., Bacillus chryseoplanitiae sp. nov., Bacillus resnikiae sp. nov., and Bacillus frankliniae sp. nov., isolated from Viking spacecraft and associated surfaces.</title>
        <authorList>
            <person name="Seuylemezian A."/>
            <person name="Vaishampayan P."/>
        </authorList>
    </citation>
    <scope>NUCLEOTIDE SEQUENCE [LARGE SCALE GENOMIC DNA]</scope>
    <source>
        <strain evidence="1 2">MA001</strain>
    </source>
</reference>
<sequence>MSLVFNRKIEMFFKKEDEHSLDGQSKICNWLYNQLVQAARDDYEKGSPLELLKGRNLRDYATNMKESHPFLWTVHSSPLKNTALRLKDAYDRFFTKQNAYPKFRSWKEKWFSLYFDEPNKGFKLLDSKTIQISFGKNDKGQQIRISGSLKESFSLRECEEIKTFRVCKQQGNRFYGIFTIERYANGEKAFILAKKQEEKECKQQEKEERERLKALGLEIPKPKKQKKKKAKTEYPAFPEGTRWVSLDPNHKNFFVAVDYQGISYEMNKLYQTKYWDRKIDEIKSKRDVCNRKSRKGITTHGNSYWEPSIRWNRYN</sequence>
<accession>A0A398AUW5</accession>
<protein>
    <recommendedName>
        <fullName evidence="3">Transposase</fullName>
    </recommendedName>
</protein>
<keyword evidence="2" id="KW-1185">Reference proteome</keyword>
<dbReference type="EMBL" id="QWVS01000067">
    <property type="protein sequence ID" value="RID81519.1"/>
    <property type="molecule type" value="Genomic_DNA"/>
</dbReference>
<dbReference type="AlphaFoldDB" id="A0A398AUW5"/>
<dbReference type="Proteomes" id="UP000266016">
    <property type="component" value="Unassembled WGS sequence"/>
</dbReference>
<organism evidence="1 2">
    <name type="scientific">Peribacillus asahii</name>
    <dbReference type="NCBI Taxonomy" id="228899"/>
    <lineage>
        <taxon>Bacteria</taxon>
        <taxon>Bacillati</taxon>
        <taxon>Bacillota</taxon>
        <taxon>Bacilli</taxon>
        <taxon>Bacillales</taxon>
        <taxon>Bacillaceae</taxon>
        <taxon>Peribacillus</taxon>
    </lineage>
</organism>
<gene>
    <name evidence="1" type="ORF">D1953_20540</name>
</gene>
<evidence type="ECO:0000313" key="2">
    <source>
        <dbReference type="Proteomes" id="UP000266016"/>
    </source>
</evidence>
<comment type="caution">
    <text evidence="1">The sequence shown here is derived from an EMBL/GenBank/DDBJ whole genome shotgun (WGS) entry which is preliminary data.</text>
</comment>
<evidence type="ECO:0008006" key="3">
    <source>
        <dbReference type="Google" id="ProtNLM"/>
    </source>
</evidence>